<accession>A0A1Y3PBI1</accession>
<gene>
    <name evidence="3" type="ORF">AUC60_10195</name>
</gene>
<dbReference type="PANTHER" id="PTHR43205:SF7">
    <property type="entry name" value="PROSTAGLANDIN REDUCTASE 1"/>
    <property type="match status" value="1"/>
</dbReference>
<sequence length="344" mass="37216">MTQELILNQRIVLASRPQGAPTPENFRLEREALPDLQEGQVQLRTLYLSLDPYMRGRMSDAPSYADPVEIDAVMEGGAVSIVEQSRNPAFKVGDRVVGQTGWQTHSINDGAALKVIPKDLPSDSMAVGVLGMPGMTAYMGLMDIGKPQAGETLVVAAASGAVGSVVGQVAKLQGLRVVGVAGGADKCRYVVDELGFDACIDHKSDNFAEELKQACGKGIDIYFELVGGKVFDAVLPLLNPRARIPVCGVIAQYNAQGVPEGPNDLPLLLRTILTKRARMQGFIVFEEYGHRHEEFFREMTPLVTQGKIKFREDVVQGLENAPEAFIGLLEGRNFGKLVVHVSDA</sequence>
<dbReference type="Proteomes" id="UP000195440">
    <property type="component" value="Unassembled WGS sequence"/>
</dbReference>
<dbReference type="InterPro" id="IPR045010">
    <property type="entry name" value="MDR_fam"/>
</dbReference>
<dbReference type="SMART" id="SM00829">
    <property type="entry name" value="PKS_ER"/>
    <property type="match status" value="1"/>
</dbReference>
<dbReference type="InterPro" id="IPR020843">
    <property type="entry name" value="ER"/>
</dbReference>
<dbReference type="EMBL" id="LOHF01000006">
    <property type="protein sequence ID" value="OUM74174.1"/>
    <property type="molecule type" value="Genomic_DNA"/>
</dbReference>
<dbReference type="InterPro" id="IPR036291">
    <property type="entry name" value="NAD(P)-bd_dom_sf"/>
</dbReference>
<protein>
    <recommendedName>
        <fullName evidence="2">Enoyl reductase (ER) domain-containing protein</fullName>
    </recommendedName>
</protein>
<dbReference type="PANTHER" id="PTHR43205">
    <property type="entry name" value="PROSTAGLANDIN REDUCTASE"/>
    <property type="match status" value="1"/>
</dbReference>
<keyword evidence="4" id="KW-1185">Reference proteome</keyword>
<reference evidence="3 4" key="1">
    <citation type="journal article" date="2017" name="Syst. Appl. Microbiol.">
        <title>Pseudomonas caspiana sp. nov., a citrus pathogen in the Pseudomonas syringae phylogenetic group.</title>
        <authorList>
            <person name="Busquets A."/>
            <person name="Gomila M."/>
            <person name="Beiki F."/>
            <person name="Mulet M."/>
            <person name="Rahimian H."/>
            <person name="Garcia-Valdes E."/>
            <person name="Lalucat J."/>
        </authorList>
    </citation>
    <scope>NUCLEOTIDE SEQUENCE [LARGE SCALE GENOMIC DNA]</scope>
    <source>
        <strain evidence="3 4">FBF102</strain>
    </source>
</reference>
<dbReference type="AlphaFoldDB" id="A0A1Y3PBI1"/>
<dbReference type="CDD" id="cd05288">
    <property type="entry name" value="PGDH"/>
    <property type="match status" value="1"/>
</dbReference>
<proteinExistence type="predicted"/>
<dbReference type="Pfam" id="PF00107">
    <property type="entry name" value="ADH_zinc_N"/>
    <property type="match status" value="1"/>
</dbReference>
<dbReference type="SUPFAM" id="SSF51735">
    <property type="entry name" value="NAD(P)-binding Rossmann-fold domains"/>
    <property type="match status" value="1"/>
</dbReference>
<feature type="domain" description="Enoyl reductase (ER)" evidence="2">
    <location>
        <begin position="21"/>
        <end position="339"/>
    </location>
</feature>
<organism evidence="3 4">
    <name type="scientific">Pseudomonas caspiana</name>
    <dbReference type="NCBI Taxonomy" id="1451454"/>
    <lineage>
        <taxon>Bacteria</taxon>
        <taxon>Pseudomonadati</taxon>
        <taxon>Pseudomonadota</taxon>
        <taxon>Gammaproteobacteria</taxon>
        <taxon>Pseudomonadales</taxon>
        <taxon>Pseudomonadaceae</taxon>
        <taxon>Pseudomonas</taxon>
    </lineage>
</organism>
<dbReference type="Gene3D" id="3.90.180.10">
    <property type="entry name" value="Medium-chain alcohol dehydrogenases, catalytic domain"/>
    <property type="match status" value="1"/>
</dbReference>
<dbReference type="Pfam" id="PF16884">
    <property type="entry name" value="ADH_N_2"/>
    <property type="match status" value="1"/>
</dbReference>
<dbReference type="InterPro" id="IPR041694">
    <property type="entry name" value="ADH_N_2"/>
</dbReference>
<dbReference type="InterPro" id="IPR011032">
    <property type="entry name" value="GroES-like_sf"/>
</dbReference>
<dbReference type="InterPro" id="IPR013149">
    <property type="entry name" value="ADH-like_C"/>
</dbReference>
<keyword evidence="1" id="KW-0560">Oxidoreductase</keyword>
<dbReference type="Gene3D" id="3.40.50.720">
    <property type="entry name" value="NAD(P)-binding Rossmann-like Domain"/>
    <property type="match status" value="1"/>
</dbReference>
<dbReference type="OrthoDB" id="9805663at2"/>
<evidence type="ECO:0000259" key="2">
    <source>
        <dbReference type="SMART" id="SM00829"/>
    </source>
</evidence>
<evidence type="ECO:0000313" key="3">
    <source>
        <dbReference type="EMBL" id="OUM74174.1"/>
    </source>
</evidence>
<evidence type="ECO:0000256" key="1">
    <source>
        <dbReference type="ARBA" id="ARBA00023002"/>
    </source>
</evidence>
<evidence type="ECO:0000313" key="4">
    <source>
        <dbReference type="Proteomes" id="UP000195440"/>
    </source>
</evidence>
<dbReference type="SUPFAM" id="SSF50129">
    <property type="entry name" value="GroES-like"/>
    <property type="match status" value="1"/>
</dbReference>
<comment type="caution">
    <text evidence="3">The sequence shown here is derived from an EMBL/GenBank/DDBJ whole genome shotgun (WGS) entry which is preliminary data.</text>
</comment>
<dbReference type="RefSeq" id="WP_087266376.1">
    <property type="nucleotide sequence ID" value="NZ_CP167995.1"/>
</dbReference>
<dbReference type="FunFam" id="3.40.50.720:FF:000121">
    <property type="entry name" value="Prostaglandin reductase 2"/>
    <property type="match status" value="1"/>
</dbReference>
<dbReference type="GO" id="GO:0016628">
    <property type="term" value="F:oxidoreductase activity, acting on the CH-CH group of donors, NAD or NADP as acceptor"/>
    <property type="evidence" value="ECO:0007669"/>
    <property type="project" value="InterPro"/>
</dbReference>
<name>A0A1Y3PBI1_9PSED</name>